<dbReference type="PROSITE" id="PS51755">
    <property type="entry name" value="OMPR_PHOB"/>
    <property type="match status" value="1"/>
</dbReference>
<evidence type="ECO:0000256" key="6">
    <source>
        <dbReference type="PROSITE-ProRule" id="PRU00169"/>
    </source>
</evidence>
<evidence type="ECO:0000259" key="8">
    <source>
        <dbReference type="PROSITE" id="PS50110"/>
    </source>
</evidence>
<dbReference type="FunFam" id="1.10.10.10:FF:000018">
    <property type="entry name" value="DNA-binding response regulator ResD"/>
    <property type="match status" value="1"/>
</dbReference>
<keyword evidence="3" id="KW-0805">Transcription regulation</keyword>
<accession>A0A2A6RNH9</accession>
<dbReference type="CDD" id="cd00383">
    <property type="entry name" value="trans_reg_C"/>
    <property type="match status" value="1"/>
</dbReference>
<keyword evidence="4 7" id="KW-0238">DNA-binding</keyword>
<evidence type="ECO:0000259" key="9">
    <source>
        <dbReference type="PROSITE" id="PS51755"/>
    </source>
</evidence>
<dbReference type="PANTHER" id="PTHR48111:SF4">
    <property type="entry name" value="DNA-BINDING DUAL TRANSCRIPTIONAL REGULATOR OMPR"/>
    <property type="match status" value="1"/>
</dbReference>
<dbReference type="Proteomes" id="UP000220527">
    <property type="component" value="Unassembled WGS sequence"/>
</dbReference>
<dbReference type="GO" id="GO:0005829">
    <property type="term" value="C:cytosol"/>
    <property type="evidence" value="ECO:0007669"/>
    <property type="project" value="TreeGrafter"/>
</dbReference>
<dbReference type="InterPro" id="IPR001789">
    <property type="entry name" value="Sig_transdc_resp-reg_receiver"/>
</dbReference>
<dbReference type="SMART" id="SM00448">
    <property type="entry name" value="REC"/>
    <property type="match status" value="1"/>
</dbReference>
<evidence type="ECO:0000256" key="2">
    <source>
        <dbReference type="ARBA" id="ARBA00023012"/>
    </source>
</evidence>
<protein>
    <submittedName>
        <fullName evidence="10">DNA-binding response regulator</fullName>
    </submittedName>
</protein>
<reference evidence="11" key="1">
    <citation type="submission" date="2017-08" db="EMBL/GenBank/DDBJ databases">
        <authorList>
            <person name="Grouzdev D.S."/>
            <person name="Gaisin V.A."/>
            <person name="Rysina M.S."/>
            <person name="Gorlenko V.M."/>
        </authorList>
    </citation>
    <scope>NUCLEOTIDE SEQUENCE [LARGE SCALE GENOMIC DNA]</scope>
    <source>
        <strain evidence="11">Kir15-3F</strain>
    </source>
</reference>
<feature type="modified residue" description="4-aspartylphosphate" evidence="6">
    <location>
        <position position="55"/>
    </location>
</feature>
<dbReference type="GO" id="GO:0032993">
    <property type="term" value="C:protein-DNA complex"/>
    <property type="evidence" value="ECO:0007669"/>
    <property type="project" value="TreeGrafter"/>
</dbReference>
<evidence type="ECO:0000313" key="10">
    <source>
        <dbReference type="EMBL" id="PDW04476.1"/>
    </source>
</evidence>
<dbReference type="FunFam" id="3.40.50.2300:FF:000001">
    <property type="entry name" value="DNA-binding response regulator PhoB"/>
    <property type="match status" value="1"/>
</dbReference>
<evidence type="ECO:0000256" key="7">
    <source>
        <dbReference type="PROSITE-ProRule" id="PRU01091"/>
    </source>
</evidence>
<dbReference type="CDD" id="cd17574">
    <property type="entry name" value="REC_OmpR"/>
    <property type="match status" value="1"/>
</dbReference>
<dbReference type="SMART" id="SM00862">
    <property type="entry name" value="Trans_reg_C"/>
    <property type="match status" value="1"/>
</dbReference>
<dbReference type="AlphaFoldDB" id="A0A2A6RNH9"/>
<dbReference type="PROSITE" id="PS50110">
    <property type="entry name" value="RESPONSE_REGULATORY"/>
    <property type="match status" value="1"/>
</dbReference>
<dbReference type="InterPro" id="IPR001867">
    <property type="entry name" value="OmpR/PhoB-type_DNA-bd"/>
</dbReference>
<dbReference type="GO" id="GO:0000156">
    <property type="term" value="F:phosphorelay response regulator activity"/>
    <property type="evidence" value="ECO:0007669"/>
    <property type="project" value="TreeGrafter"/>
</dbReference>
<proteinExistence type="predicted"/>
<dbReference type="InterPro" id="IPR011006">
    <property type="entry name" value="CheY-like_superfamily"/>
</dbReference>
<dbReference type="GO" id="GO:0006355">
    <property type="term" value="P:regulation of DNA-templated transcription"/>
    <property type="evidence" value="ECO:0007669"/>
    <property type="project" value="InterPro"/>
</dbReference>
<sequence>MQATAHILVVDDEASIRTIARAYLEQAGFQVTCVEHGAEALRLALSDPPDLILLDLNLPGMDGTEVTARIREHSDVFIMMLTARSDESDRVAGLRLGADDYLTKPFSPRELVARVEAILRRRRGAPQRDAALRFRSVTLDPEARTASANGQALELSPTEFDLLHAFVRHPNRALSREQLIELVWGSDFYGTDRVVDVYVGQVRRKLEAATGSILIATVRGVGYRFTDERLP</sequence>
<dbReference type="InterPro" id="IPR036388">
    <property type="entry name" value="WH-like_DNA-bd_sf"/>
</dbReference>
<dbReference type="OrthoDB" id="5243815at2"/>
<keyword evidence="5" id="KW-0804">Transcription</keyword>
<dbReference type="RefSeq" id="WP_097642729.1">
    <property type="nucleotide sequence ID" value="NZ_NQWI01000009.1"/>
</dbReference>
<dbReference type="Pfam" id="PF00486">
    <property type="entry name" value="Trans_reg_C"/>
    <property type="match status" value="1"/>
</dbReference>
<keyword evidence="1 6" id="KW-0597">Phosphoprotein</keyword>
<evidence type="ECO:0000313" key="11">
    <source>
        <dbReference type="Proteomes" id="UP000220527"/>
    </source>
</evidence>
<dbReference type="Gene3D" id="6.10.250.690">
    <property type="match status" value="1"/>
</dbReference>
<dbReference type="PANTHER" id="PTHR48111">
    <property type="entry name" value="REGULATOR OF RPOS"/>
    <property type="match status" value="1"/>
</dbReference>
<dbReference type="SUPFAM" id="SSF52172">
    <property type="entry name" value="CheY-like"/>
    <property type="match status" value="1"/>
</dbReference>
<evidence type="ECO:0000256" key="1">
    <source>
        <dbReference type="ARBA" id="ARBA00022553"/>
    </source>
</evidence>
<comment type="caution">
    <text evidence="10">The sequence shown here is derived from an EMBL/GenBank/DDBJ whole genome shotgun (WGS) entry which is preliminary data.</text>
</comment>
<evidence type="ECO:0000256" key="3">
    <source>
        <dbReference type="ARBA" id="ARBA00023015"/>
    </source>
</evidence>
<gene>
    <name evidence="10" type="ORF">CJ255_03605</name>
</gene>
<dbReference type="GO" id="GO:0000976">
    <property type="term" value="F:transcription cis-regulatory region binding"/>
    <property type="evidence" value="ECO:0007669"/>
    <property type="project" value="TreeGrafter"/>
</dbReference>
<dbReference type="Gene3D" id="1.10.10.10">
    <property type="entry name" value="Winged helix-like DNA-binding domain superfamily/Winged helix DNA-binding domain"/>
    <property type="match status" value="1"/>
</dbReference>
<keyword evidence="11" id="KW-1185">Reference proteome</keyword>
<organism evidence="10 11">
    <name type="scientific">Candidatus Viridilinea mediisalina</name>
    <dbReference type="NCBI Taxonomy" id="2024553"/>
    <lineage>
        <taxon>Bacteria</taxon>
        <taxon>Bacillati</taxon>
        <taxon>Chloroflexota</taxon>
        <taxon>Chloroflexia</taxon>
        <taxon>Chloroflexales</taxon>
        <taxon>Chloroflexineae</taxon>
        <taxon>Oscillochloridaceae</taxon>
        <taxon>Candidatus Viridilinea</taxon>
    </lineage>
</organism>
<feature type="domain" description="OmpR/PhoB-type" evidence="9">
    <location>
        <begin position="129"/>
        <end position="227"/>
    </location>
</feature>
<evidence type="ECO:0000256" key="4">
    <source>
        <dbReference type="ARBA" id="ARBA00023125"/>
    </source>
</evidence>
<dbReference type="EMBL" id="NQWI01000009">
    <property type="protein sequence ID" value="PDW04476.1"/>
    <property type="molecule type" value="Genomic_DNA"/>
</dbReference>
<feature type="domain" description="Response regulatory" evidence="8">
    <location>
        <begin position="6"/>
        <end position="119"/>
    </location>
</feature>
<dbReference type="InterPro" id="IPR039420">
    <property type="entry name" value="WalR-like"/>
</dbReference>
<feature type="DNA-binding region" description="OmpR/PhoB-type" evidence="7">
    <location>
        <begin position="129"/>
        <end position="227"/>
    </location>
</feature>
<evidence type="ECO:0000256" key="5">
    <source>
        <dbReference type="ARBA" id="ARBA00023163"/>
    </source>
</evidence>
<keyword evidence="2" id="KW-0902">Two-component regulatory system</keyword>
<name>A0A2A6RNH9_9CHLR</name>
<dbReference type="Gene3D" id="3.40.50.2300">
    <property type="match status" value="1"/>
</dbReference>
<dbReference type="Pfam" id="PF00072">
    <property type="entry name" value="Response_reg"/>
    <property type="match status" value="1"/>
</dbReference>